<keyword evidence="2" id="KW-1185">Reference proteome</keyword>
<comment type="caution">
    <text evidence="1">The sequence shown here is derived from an EMBL/GenBank/DDBJ whole genome shotgun (WGS) entry which is preliminary data.</text>
</comment>
<gene>
    <name evidence="1" type="ORF">ABE587_02075</name>
</gene>
<protein>
    <submittedName>
        <fullName evidence="1">Type VI immunity family protein</fullName>
    </submittedName>
</protein>
<evidence type="ECO:0000313" key="1">
    <source>
        <dbReference type="EMBL" id="MEN5388622.1"/>
    </source>
</evidence>
<reference evidence="1 2" key="1">
    <citation type="submission" date="2024-04" db="EMBL/GenBank/DDBJ databases">
        <title>WGS of bacteria from Torrens River.</title>
        <authorList>
            <person name="Wyrsch E.R."/>
            <person name="Drigo B."/>
        </authorList>
    </citation>
    <scope>NUCLEOTIDE SEQUENCE [LARGE SCALE GENOMIC DNA]</scope>
    <source>
        <strain evidence="1 2">TWI153</strain>
    </source>
</reference>
<proteinExistence type="predicted"/>
<accession>A0ABV0C4T8</accession>
<evidence type="ECO:0000313" key="2">
    <source>
        <dbReference type="Proteomes" id="UP001400166"/>
    </source>
</evidence>
<dbReference type="InterPro" id="IPR021815">
    <property type="entry name" value="TsiV"/>
</dbReference>
<name>A0ABV0C4T8_9GAMM</name>
<organism evidence="1 2">
    <name type="scientific">Stenotrophomonas hibiscicola</name>
    <dbReference type="NCBI Taxonomy" id="86189"/>
    <lineage>
        <taxon>Bacteria</taxon>
        <taxon>Pseudomonadati</taxon>
        <taxon>Pseudomonadota</taxon>
        <taxon>Gammaproteobacteria</taxon>
        <taxon>Lysobacterales</taxon>
        <taxon>Lysobacteraceae</taxon>
        <taxon>Stenotrophomonas</taxon>
        <taxon>Stenotrophomonas maltophilia group</taxon>
    </lineage>
</organism>
<dbReference type="RefSeq" id="WP_346469288.1">
    <property type="nucleotide sequence ID" value="NZ_JBDJOF010000002.1"/>
</dbReference>
<dbReference type="Pfam" id="PF11876">
    <property type="entry name" value="TsiV"/>
    <property type="match status" value="1"/>
</dbReference>
<dbReference type="Proteomes" id="UP001400166">
    <property type="component" value="Unassembled WGS sequence"/>
</dbReference>
<sequence>MPTLRDLPLETEWFPDAQESLEFPGDLLLPSGPANYVGAVMCLRLTLYFKDAHLACTRENLCLCFDAFREHAGDELSWLWREKPTDGRSRQRVKDSKTLREMIEPMLEDDHLSFCYTSGPNAEDAGAWQFRVYGKRGWQSRMGNDMSVLELSVPTGHFSGKECQLIELAIKCAHWLRAAHGHAGYALNLSAVRRERNEPIEAVLAQRLPGLDVGDTALLANRAELKHLKIKTVSWLTLLDDARLAAAGGLDELRSALPEQYFRLQGYGGGVLIQAGARPLAYADAEDPRAPEYVLLDHQLRGLRPASVGNLHSNPKSTEPRLIGRIADQWMRRFEVDPSEISIHEARLAQQHPCTIE</sequence>
<dbReference type="EMBL" id="JBDJOF010000002">
    <property type="protein sequence ID" value="MEN5388622.1"/>
    <property type="molecule type" value="Genomic_DNA"/>
</dbReference>